<feature type="domain" description="Roadblock/LAMTOR2" evidence="1">
    <location>
        <begin position="16"/>
        <end position="107"/>
    </location>
</feature>
<dbReference type="SUPFAM" id="SSF103196">
    <property type="entry name" value="Roadblock/LC7 domain"/>
    <property type="match status" value="1"/>
</dbReference>
<keyword evidence="3" id="KW-1185">Reference proteome</keyword>
<dbReference type="InterPro" id="IPR004942">
    <property type="entry name" value="Roadblock/LAMTOR2_dom"/>
</dbReference>
<gene>
    <name evidence="2" type="ORF">ABIE13_003047</name>
</gene>
<dbReference type="Proteomes" id="UP001549320">
    <property type="component" value="Unassembled WGS sequence"/>
</dbReference>
<evidence type="ECO:0000313" key="3">
    <source>
        <dbReference type="Proteomes" id="UP001549320"/>
    </source>
</evidence>
<evidence type="ECO:0000259" key="1">
    <source>
        <dbReference type="SMART" id="SM00960"/>
    </source>
</evidence>
<dbReference type="Pfam" id="PF03259">
    <property type="entry name" value="Robl_LC7"/>
    <property type="match status" value="1"/>
</dbReference>
<evidence type="ECO:0000313" key="2">
    <source>
        <dbReference type="EMBL" id="MET4577931.1"/>
    </source>
</evidence>
<proteinExistence type="predicted"/>
<name>A0ABV2QA58_9BURK</name>
<comment type="caution">
    <text evidence="2">The sequence shown here is derived from an EMBL/GenBank/DDBJ whole genome shotgun (WGS) entry which is preliminary data.</text>
</comment>
<organism evidence="2 3">
    <name type="scientific">Ottowia thiooxydans</name>
    <dbReference type="NCBI Taxonomy" id="219182"/>
    <lineage>
        <taxon>Bacteria</taxon>
        <taxon>Pseudomonadati</taxon>
        <taxon>Pseudomonadota</taxon>
        <taxon>Betaproteobacteria</taxon>
        <taxon>Burkholderiales</taxon>
        <taxon>Comamonadaceae</taxon>
        <taxon>Ottowia</taxon>
    </lineage>
</organism>
<protein>
    <submittedName>
        <fullName evidence="2">Regulator of Ras-like GTPase activity (Roadblock/LC7/MglB family)</fullName>
    </submittedName>
</protein>
<dbReference type="RefSeq" id="WP_354444754.1">
    <property type="nucleotide sequence ID" value="NZ_JBEPSH010000006.1"/>
</dbReference>
<sequence length="130" mass="13634">MGKTFELPPSAKAFILQESERLLHEISGVNAVVVATVDGFDVGSAMKQGDPTRVAAMASSIFAISGVVSSEAHLGRSRSVTIDTDQGFVIVHSIYRDDADLVISVIAGEDAILGQVAYQVAQFARNLAAA</sequence>
<dbReference type="EMBL" id="JBEPSH010000006">
    <property type="protein sequence ID" value="MET4577931.1"/>
    <property type="molecule type" value="Genomic_DNA"/>
</dbReference>
<dbReference type="SMART" id="SM00960">
    <property type="entry name" value="Robl_LC7"/>
    <property type="match status" value="1"/>
</dbReference>
<dbReference type="Gene3D" id="3.30.450.30">
    <property type="entry name" value="Dynein light chain 2a, cytoplasmic"/>
    <property type="match status" value="1"/>
</dbReference>
<accession>A0ABV2QA58</accession>
<reference evidence="2 3" key="1">
    <citation type="submission" date="2024-06" db="EMBL/GenBank/DDBJ databases">
        <title>Sorghum-associated microbial communities from plants grown in Nebraska, USA.</title>
        <authorList>
            <person name="Schachtman D."/>
        </authorList>
    </citation>
    <scope>NUCLEOTIDE SEQUENCE [LARGE SCALE GENOMIC DNA]</scope>
    <source>
        <strain evidence="2 3">2709</strain>
    </source>
</reference>